<evidence type="ECO:0000313" key="3">
    <source>
        <dbReference type="Proteomes" id="UP000317648"/>
    </source>
</evidence>
<dbReference type="EMBL" id="CP036433">
    <property type="protein sequence ID" value="QDU92559.1"/>
    <property type="molecule type" value="Genomic_DNA"/>
</dbReference>
<sequence length="335" mass="37370">MVSFLLSLKDTMCCRRFVRSLALIGATWFLLGGGGLALAQEGDARLRKRIAELEAENLALRKIVVSVQNAIKAVPPATLPLSTAPSALRIVVMPGDWDGSQLADITKVCESAAAMIASRLPDDGFAPILVERGTSGPITLYKRGEGNEHRVRLDTGGQRWAQCAYQFSHEFCHIVCNYRNVKNPQMWFEETLCETASLYSLRQMAVTWETKPPYSNWKSYSSALASYAQDRIKAHPPKAVSVGQFYRMNQAELEKNAVNRPLNTYIAVQLLPIFEATPDGWQSLRYLNLGPAEENLSFPAYLAGWYDRAPAKHQPFIREIAAQFYVGLPLAKKEN</sequence>
<name>A0A518DL43_9BACT</name>
<proteinExistence type="predicted"/>
<feature type="coiled-coil region" evidence="1">
    <location>
        <begin position="36"/>
        <end position="70"/>
    </location>
</feature>
<dbReference type="KEGG" id="lcre:Pla8534_03070"/>
<protein>
    <submittedName>
        <fullName evidence="2">Uncharacterized protein</fullName>
    </submittedName>
</protein>
<organism evidence="2 3">
    <name type="scientific">Lignipirellula cremea</name>
    <dbReference type="NCBI Taxonomy" id="2528010"/>
    <lineage>
        <taxon>Bacteria</taxon>
        <taxon>Pseudomonadati</taxon>
        <taxon>Planctomycetota</taxon>
        <taxon>Planctomycetia</taxon>
        <taxon>Pirellulales</taxon>
        <taxon>Pirellulaceae</taxon>
        <taxon>Lignipirellula</taxon>
    </lineage>
</organism>
<keyword evidence="1" id="KW-0175">Coiled coil</keyword>
<dbReference type="AlphaFoldDB" id="A0A518DL43"/>
<evidence type="ECO:0000256" key="1">
    <source>
        <dbReference type="SAM" id="Coils"/>
    </source>
</evidence>
<dbReference type="Proteomes" id="UP000317648">
    <property type="component" value="Chromosome"/>
</dbReference>
<evidence type="ECO:0000313" key="2">
    <source>
        <dbReference type="EMBL" id="QDU92559.1"/>
    </source>
</evidence>
<accession>A0A518DL43</accession>
<keyword evidence="3" id="KW-1185">Reference proteome</keyword>
<gene>
    <name evidence="2" type="ORF">Pla8534_03070</name>
</gene>
<reference evidence="2 3" key="1">
    <citation type="submission" date="2019-02" db="EMBL/GenBank/DDBJ databases">
        <title>Deep-cultivation of Planctomycetes and their phenomic and genomic characterization uncovers novel biology.</title>
        <authorList>
            <person name="Wiegand S."/>
            <person name="Jogler M."/>
            <person name="Boedeker C."/>
            <person name="Pinto D."/>
            <person name="Vollmers J."/>
            <person name="Rivas-Marin E."/>
            <person name="Kohn T."/>
            <person name="Peeters S.H."/>
            <person name="Heuer A."/>
            <person name="Rast P."/>
            <person name="Oberbeckmann S."/>
            <person name="Bunk B."/>
            <person name="Jeske O."/>
            <person name="Meyerdierks A."/>
            <person name="Storesund J.E."/>
            <person name="Kallscheuer N."/>
            <person name="Luecker S."/>
            <person name="Lage O.M."/>
            <person name="Pohl T."/>
            <person name="Merkel B.J."/>
            <person name="Hornburger P."/>
            <person name="Mueller R.-W."/>
            <person name="Bruemmer F."/>
            <person name="Labrenz M."/>
            <person name="Spormann A.M."/>
            <person name="Op den Camp H."/>
            <person name="Overmann J."/>
            <person name="Amann R."/>
            <person name="Jetten M.S.M."/>
            <person name="Mascher T."/>
            <person name="Medema M.H."/>
            <person name="Devos D.P."/>
            <person name="Kaster A.-K."/>
            <person name="Ovreas L."/>
            <person name="Rohde M."/>
            <person name="Galperin M.Y."/>
            <person name="Jogler C."/>
        </authorList>
    </citation>
    <scope>NUCLEOTIDE SEQUENCE [LARGE SCALE GENOMIC DNA]</scope>
    <source>
        <strain evidence="2 3">Pla85_3_4</strain>
    </source>
</reference>